<evidence type="ECO:0000313" key="5">
    <source>
        <dbReference type="Proteomes" id="UP000807309"/>
    </source>
</evidence>
<dbReference type="SUPFAM" id="SSF46689">
    <property type="entry name" value="Homeodomain-like"/>
    <property type="match status" value="1"/>
</dbReference>
<evidence type="ECO:0000259" key="3">
    <source>
        <dbReference type="PROSITE" id="PS50977"/>
    </source>
</evidence>
<dbReference type="InterPro" id="IPR009057">
    <property type="entry name" value="Homeodomain-like_sf"/>
</dbReference>
<evidence type="ECO:0000256" key="1">
    <source>
        <dbReference type="ARBA" id="ARBA00023125"/>
    </source>
</evidence>
<keyword evidence="5" id="KW-1185">Reference proteome</keyword>
<proteinExistence type="predicted"/>
<organism evidence="4 5">
    <name type="scientific">Nocardia abscessus</name>
    <dbReference type="NCBI Taxonomy" id="120957"/>
    <lineage>
        <taxon>Bacteria</taxon>
        <taxon>Bacillati</taxon>
        <taxon>Actinomycetota</taxon>
        <taxon>Actinomycetes</taxon>
        <taxon>Mycobacteriales</taxon>
        <taxon>Nocardiaceae</taxon>
        <taxon>Nocardia</taxon>
    </lineage>
</organism>
<dbReference type="PRINTS" id="PR00455">
    <property type="entry name" value="HTHTETR"/>
</dbReference>
<dbReference type="Pfam" id="PF00440">
    <property type="entry name" value="TetR_N"/>
    <property type="match status" value="1"/>
</dbReference>
<dbReference type="PROSITE" id="PS50977">
    <property type="entry name" value="HTH_TETR_2"/>
    <property type="match status" value="1"/>
</dbReference>
<accession>A0ABS0CDP9</accession>
<comment type="caution">
    <text evidence="4">The sequence shown here is derived from an EMBL/GenBank/DDBJ whole genome shotgun (WGS) entry which is preliminary data.</text>
</comment>
<dbReference type="Gene3D" id="1.10.357.10">
    <property type="entry name" value="Tetracycline Repressor, domain 2"/>
    <property type="match status" value="1"/>
</dbReference>
<keyword evidence="1 2" id="KW-0238">DNA-binding</keyword>
<dbReference type="RefSeq" id="WP_195034956.1">
    <property type="nucleotide sequence ID" value="NZ_JADLRE010000019.1"/>
</dbReference>
<dbReference type="Proteomes" id="UP000807309">
    <property type="component" value="Unassembled WGS sequence"/>
</dbReference>
<name>A0ABS0CDP9_9NOCA</name>
<dbReference type="PANTHER" id="PTHR30055:SF243">
    <property type="entry name" value="HTH-TYPE TRANSCRIPTIONAL REGULATOR RV1816"/>
    <property type="match status" value="1"/>
</dbReference>
<feature type="domain" description="HTH tetR-type" evidence="3">
    <location>
        <begin position="12"/>
        <end position="72"/>
    </location>
</feature>
<gene>
    <name evidence="4" type="ORF">IU470_23255</name>
</gene>
<protein>
    <submittedName>
        <fullName evidence="4">TetR/AcrR family transcriptional regulator</fullName>
    </submittedName>
</protein>
<dbReference type="PANTHER" id="PTHR30055">
    <property type="entry name" value="HTH-TYPE TRANSCRIPTIONAL REGULATOR RUTR"/>
    <property type="match status" value="1"/>
</dbReference>
<sequence>MSRPGTKGVPREQREEQLLDVATTEFGERGYAKASVAEIASAAGVSKPLVYAYFGSRDGLHAACVHRAGKSLLDAVAAAQFAHGAHDRALATLTGIFHALDGRTQNWKIIYDATLPRQSAAHAVAREYQDALNGMGSAGVSQVLADAGNADTDDHSLLLTLWFSIVSTTISWWSDHPGHTPEAMTERCLRLLTTIRGPATPRA</sequence>
<evidence type="ECO:0000256" key="2">
    <source>
        <dbReference type="PROSITE-ProRule" id="PRU00335"/>
    </source>
</evidence>
<dbReference type="EMBL" id="JADLRE010000019">
    <property type="protein sequence ID" value="MBF6228011.1"/>
    <property type="molecule type" value="Genomic_DNA"/>
</dbReference>
<reference evidence="4 5" key="1">
    <citation type="submission" date="2020-10" db="EMBL/GenBank/DDBJ databases">
        <title>Identification of Nocardia species via Next-generation sequencing and recognition of intraspecies genetic diversity.</title>
        <authorList>
            <person name="Li P."/>
            <person name="Li P."/>
            <person name="Lu B."/>
        </authorList>
    </citation>
    <scope>NUCLEOTIDE SEQUENCE [LARGE SCALE GENOMIC DNA]</scope>
    <source>
        <strain evidence="4 5">N-11</strain>
    </source>
</reference>
<feature type="DNA-binding region" description="H-T-H motif" evidence="2">
    <location>
        <begin position="35"/>
        <end position="54"/>
    </location>
</feature>
<dbReference type="InterPro" id="IPR050109">
    <property type="entry name" value="HTH-type_TetR-like_transc_reg"/>
</dbReference>
<evidence type="ECO:0000313" key="4">
    <source>
        <dbReference type="EMBL" id="MBF6228011.1"/>
    </source>
</evidence>
<dbReference type="InterPro" id="IPR001647">
    <property type="entry name" value="HTH_TetR"/>
</dbReference>